<dbReference type="OrthoDB" id="1114329at2"/>
<feature type="domain" description="GPI inositol-deacylase PGAP1-like alpha/beta" evidence="1">
    <location>
        <begin position="128"/>
        <end position="265"/>
    </location>
</feature>
<reference evidence="2 3" key="1">
    <citation type="submission" date="2019-08" db="EMBL/GenBank/DDBJ databases">
        <title>Complete genome sequence of Candidatus Uab amorphum.</title>
        <authorList>
            <person name="Shiratori T."/>
            <person name="Suzuki S."/>
            <person name="Kakizawa Y."/>
            <person name="Ishida K."/>
        </authorList>
    </citation>
    <scope>NUCLEOTIDE SEQUENCE [LARGE SCALE GENOMIC DNA]</scope>
    <source>
        <strain evidence="2 3">SRT547</strain>
    </source>
</reference>
<dbReference type="KEGG" id="uam:UABAM_04914"/>
<evidence type="ECO:0000313" key="2">
    <source>
        <dbReference type="EMBL" id="BBM86528.1"/>
    </source>
</evidence>
<dbReference type="Gene3D" id="3.40.50.1820">
    <property type="entry name" value="alpha/beta hydrolase"/>
    <property type="match status" value="1"/>
</dbReference>
<dbReference type="EMBL" id="AP019860">
    <property type="protein sequence ID" value="BBM86528.1"/>
    <property type="molecule type" value="Genomic_DNA"/>
</dbReference>
<sequence>MSKMIIGIHGLSNKSPKDTLEKWWKQAIQEGLQKNVRCKQDFEFSLVYWADLYYKYPLHQDKDYEFDSLYNKEPYVKSDNKALTSYKEGWLSRMRAELTNPDSEILQTLKSKFDIEAATNYLLSAFFKDLHFYYSGKKLRDRNGKKRPIQQILTQQLKNEITQHKGKDLMLIAHSMGTIIAFDTLHKLPKSTKVSQFITMGSPLGIPQVKVKAAESGSPLAKPMSVTGNWVNFADKKDAIALDPHLADDYGGGIIDEMVLNDYHINGKHNYHKSYGYLRTPEISKYIAEFLRGESNK</sequence>
<dbReference type="SUPFAM" id="SSF53474">
    <property type="entry name" value="alpha/beta-Hydrolases"/>
    <property type="match status" value="1"/>
</dbReference>
<dbReference type="AlphaFoldDB" id="A0A5S9F5E7"/>
<dbReference type="Pfam" id="PF07819">
    <property type="entry name" value="PGAP1"/>
    <property type="match status" value="1"/>
</dbReference>
<dbReference type="GO" id="GO:0016788">
    <property type="term" value="F:hydrolase activity, acting on ester bonds"/>
    <property type="evidence" value="ECO:0007669"/>
    <property type="project" value="InterPro"/>
</dbReference>
<dbReference type="InterPro" id="IPR029058">
    <property type="entry name" value="AB_hydrolase_fold"/>
</dbReference>
<proteinExistence type="predicted"/>
<keyword evidence="3" id="KW-1185">Reference proteome</keyword>
<evidence type="ECO:0000259" key="1">
    <source>
        <dbReference type="Pfam" id="PF07819"/>
    </source>
</evidence>
<accession>A0A5S9F5E7</accession>
<dbReference type="Proteomes" id="UP000326354">
    <property type="component" value="Chromosome"/>
</dbReference>
<organism evidence="2 3">
    <name type="scientific">Uabimicrobium amorphum</name>
    <dbReference type="NCBI Taxonomy" id="2596890"/>
    <lineage>
        <taxon>Bacteria</taxon>
        <taxon>Pseudomonadati</taxon>
        <taxon>Planctomycetota</taxon>
        <taxon>Candidatus Uabimicrobiia</taxon>
        <taxon>Candidatus Uabimicrobiales</taxon>
        <taxon>Candidatus Uabimicrobiaceae</taxon>
        <taxon>Candidatus Uabimicrobium</taxon>
    </lineage>
</organism>
<dbReference type="InterPro" id="IPR012908">
    <property type="entry name" value="PGAP1-ab_dom-like"/>
</dbReference>
<dbReference type="RefSeq" id="WP_151970580.1">
    <property type="nucleotide sequence ID" value="NZ_AP019860.1"/>
</dbReference>
<evidence type="ECO:0000313" key="3">
    <source>
        <dbReference type="Proteomes" id="UP000326354"/>
    </source>
</evidence>
<protein>
    <submittedName>
        <fullName evidence="2">Serine peptidase</fullName>
    </submittedName>
</protein>
<name>A0A5S9F5E7_UABAM</name>
<gene>
    <name evidence="2" type="ORF">UABAM_04914</name>
</gene>